<gene>
    <name evidence="2" type="ORF">BK658_06195</name>
</gene>
<accession>A0A423GX28</accession>
<sequence>MMPSIPTPVHLYLVRHGETEWTLSRQHTGRTDIPLTARGESEAKKLASHLRDIPFTHVLTSPLRRAQQTCVLAGQGTHAVIVPDLAEWDYGDYEGQRSVDILKQRKGWNLFRDGCPQGESPAQIAHRADQVIARLRALEGNVALFSHGQFASVLAVRWIGLSLIAAQHFPLDTASLSILTYDTHHPDVPVIALWNAFSDD</sequence>
<name>A0A423GX28_9PSED</name>
<reference evidence="2 3" key="1">
    <citation type="submission" date="2016-10" db="EMBL/GenBank/DDBJ databases">
        <title>Comparative genome analysis of multiple Pseudomonas spp. focuses on biocontrol and plant growth promoting traits.</title>
        <authorList>
            <person name="Tao X.-Y."/>
            <person name="Taylor C.G."/>
        </authorList>
    </citation>
    <scope>NUCLEOTIDE SEQUENCE [LARGE SCALE GENOMIC DNA]</scope>
    <source>
        <strain evidence="2 3">37D10</strain>
    </source>
</reference>
<dbReference type="GO" id="GO:0101006">
    <property type="term" value="F:protein histidine phosphatase activity"/>
    <property type="evidence" value="ECO:0007669"/>
    <property type="project" value="TreeGrafter"/>
</dbReference>
<organism evidence="2 3">
    <name type="scientific">Pseudomonas brassicacearum</name>
    <dbReference type="NCBI Taxonomy" id="930166"/>
    <lineage>
        <taxon>Bacteria</taxon>
        <taxon>Pseudomonadati</taxon>
        <taxon>Pseudomonadota</taxon>
        <taxon>Gammaproteobacteria</taxon>
        <taxon>Pseudomonadales</taxon>
        <taxon>Pseudomonadaceae</taxon>
        <taxon>Pseudomonas</taxon>
    </lineage>
</organism>
<dbReference type="SUPFAM" id="SSF53254">
    <property type="entry name" value="Phosphoglycerate mutase-like"/>
    <property type="match status" value="1"/>
</dbReference>
<proteinExistence type="predicted"/>
<dbReference type="InterPro" id="IPR029033">
    <property type="entry name" value="His_PPase_superfam"/>
</dbReference>
<dbReference type="PANTHER" id="PTHR48100:SF15">
    <property type="entry name" value="SEDOHEPTULOSE 1,7-BISPHOSPHATASE"/>
    <property type="match status" value="1"/>
</dbReference>
<dbReference type="PANTHER" id="PTHR48100">
    <property type="entry name" value="BROAD-SPECIFICITY PHOSPHATASE YOR283W-RELATED"/>
    <property type="match status" value="1"/>
</dbReference>
<dbReference type="InterPro" id="IPR050275">
    <property type="entry name" value="PGM_Phosphatase"/>
</dbReference>
<dbReference type="InterPro" id="IPR013078">
    <property type="entry name" value="His_Pase_superF_clade-1"/>
</dbReference>
<dbReference type="EMBL" id="MOBI01000007">
    <property type="protein sequence ID" value="RON02457.1"/>
    <property type="molecule type" value="Genomic_DNA"/>
</dbReference>
<dbReference type="Pfam" id="PF00300">
    <property type="entry name" value="His_Phos_1"/>
    <property type="match status" value="1"/>
</dbReference>
<dbReference type="SMART" id="SM00855">
    <property type="entry name" value="PGAM"/>
    <property type="match status" value="1"/>
</dbReference>
<evidence type="ECO:0000256" key="1">
    <source>
        <dbReference type="PIRSR" id="PIRSR613078-2"/>
    </source>
</evidence>
<feature type="binding site" evidence="1">
    <location>
        <begin position="28"/>
        <end position="29"/>
    </location>
    <ligand>
        <name>substrate</name>
    </ligand>
</feature>
<dbReference type="CDD" id="cd07067">
    <property type="entry name" value="HP_PGM_like"/>
    <property type="match status" value="1"/>
</dbReference>
<protein>
    <submittedName>
        <fullName evidence="2">Histidine phosphatase family protein</fullName>
    </submittedName>
</protein>
<dbReference type="GO" id="GO:0070297">
    <property type="term" value="P:regulation of phosphorelay signal transduction system"/>
    <property type="evidence" value="ECO:0007669"/>
    <property type="project" value="TreeGrafter"/>
</dbReference>
<dbReference type="Gene3D" id="3.40.50.1240">
    <property type="entry name" value="Phosphoglycerate mutase-like"/>
    <property type="match status" value="1"/>
</dbReference>
<dbReference type="AlphaFoldDB" id="A0A423GX28"/>
<feature type="binding site" evidence="1">
    <location>
        <position position="65"/>
    </location>
    <ligand>
        <name>substrate</name>
    </ligand>
</feature>
<dbReference type="Proteomes" id="UP000284684">
    <property type="component" value="Unassembled WGS sequence"/>
</dbReference>
<evidence type="ECO:0000313" key="3">
    <source>
        <dbReference type="Proteomes" id="UP000284684"/>
    </source>
</evidence>
<comment type="caution">
    <text evidence="2">The sequence shown here is derived from an EMBL/GenBank/DDBJ whole genome shotgun (WGS) entry which is preliminary data.</text>
</comment>
<evidence type="ECO:0000313" key="2">
    <source>
        <dbReference type="EMBL" id="RON02457.1"/>
    </source>
</evidence>
<dbReference type="RefSeq" id="WP_123581582.1">
    <property type="nucleotide sequence ID" value="NZ_MOBI01000007.1"/>
</dbReference>